<comment type="caution">
    <text evidence="3">The sequence shown here is derived from an EMBL/GenBank/DDBJ whole genome shotgun (WGS) entry which is preliminary data.</text>
</comment>
<accession>A0A6N8J173</accession>
<dbReference type="Gene3D" id="3.30.9.10">
    <property type="entry name" value="D-Amino Acid Oxidase, subunit A, domain 2"/>
    <property type="match status" value="1"/>
</dbReference>
<dbReference type="Gene3D" id="3.50.50.60">
    <property type="entry name" value="FAD/NAD(P)-binding domain"/>
    <property type="match status" value="2"/>
</dbReference>
<gene>
    <name evidence="3" type="ORF">GON04_20880</name>
</gene>
<evidence type="ECO:0000256" key="1">
    <source>
        <dbReference type="ARBA" id="ARBA00023002"/>
    </source>
</evidence>
<organism evidence="3 4">
    <name type="scientific">Ramlibacter pinisoli</name>
    <dbReference type="NCBI Taxonomy" id="2682844"/>
    <lineage>
        <taxon>Bacteria</taxon>
        <taxon>Pseudomonadati</taxon>
        <taxon>Pseudomonadota</taxon>
        <taxon>Betaproteobacteria</taxon>
        <taxon>Burkholderiales</taxon>
        <taxon>Comamonadaceae</taxon>
        <taxon>Ramlibacter</taxon>
    </lineage>
</organism>
<dbReference type="RefSeq" id="WP_157399927.1">
    <property type="nucleotide sequence ID" value="NZ_WSEL01000009.1"/>
</dbReference>
<dbReference type="GO" id="GO:0005737">
    <property type="term" value="C:cytoplasm"/>
    <property type="evidence" value="ECO:0007669"/>
    <property type="project" value="TreeGrafter"/>
</dbReference>
<feature type="domain" description="FAD dependent oxidoreductase" evidence="2">
    <location>
        <begin position="13"/>
        <end position="400"/>
    </location>
</feature>
<proteinExistence type="predicted"/>
<dbReference type="AlphaFoldDB" id="A0A6N8J173"/>
<dbReference type="EMBL" id="WSEL01000009">
    <property type="protein sequence ID" value="MVQ31926.1"/>
    <property type="molecule type" value="Genomic_DNA"/>
</dbReference>
<sequence length="418" mass="43980">MAAAAPGAAGTRRIAVVGAGIVGTSIALALRRRGADVTLVDRDEPGRGCSYGNSGAVSPASVAPLAMPGVLASVPGMLFDDESPLYLPLRYLPQALPWLLRFVASARPAAVEAAAARLAAIHAGALDAHEAMTRELGVPELFLRRGHLHLYPDARALAKDAGGWRLREAYGYRVERLDRGGIEALEPGVSARYQIGMYLADHATILNPFRYVQAMAKAYADAGGRIVRAGVAALLAQDGRWHLPGTGEPAFDDAVVAAGAWSRTLVAPLGVQLALESQRGYHLQFEGGRDVVSRTVVLADRKVFVTPMEEGLRVGGTVEIGGLQAPPDARRAAVLGRIARETFRGLDDLTTRTWMGHRPCMPDSVPVVGPVAGRPGLWLATGHGHLGLTDSLNTAQRIADALLGAAPHTASRPEMAAA</sequence>
<evidence type="ECO:0000313" key="3">
    <source>
        <dbReference type="EMBL" id="MVQ31926.1"/>
    </source>
</evidence>
<evidence type="ECO:0000313" key="4">
    <source>
        <dbReference type="Proteomes" id="UP000469385"/>
    </source>
</evidence>
<dbReference type="InterPro" id="IPR036188">
    <property type="entry name" value="FAD/NAD-bd_sf"/>
</dbReference>
<keyword evidence="4" id="KW-1185">Reference proteome</keyword>
<dbReference type="GO" id="GO:0016491">
    <property type="term" value="F:oxidoreductase activity"/>
    <property type="evidence" value="ECO:0007669"/>
    <property type="project" value="UniProtKB-KW"/>
</dbReference>
<dbReference type="Proteomes" id="UP000469385">
    <property type="component" value="Unassembled WGS sequence"/>
</dbReference>
<dbReference type="InterPro" id="IPR006076">
    <property type="entry name" value="FAD-dep_OxRdtase"/>
</dbReference>
<name>A0A6N8J173_9BURK</name>
<keyword evidence="1" id="KW-0560">Oxidoreductase</keyword>
<dbReference type="PANTHER" id="PTHR13847:SF289">
    <property type="entry name" value="GLYCINE OXIDASE"/>
    <property type="match status" value="1"/>
</dbReference>
<reference evidence="3 4" key="1">
    <citation type="submission" date="2019-12" db="EMBL/GenBank/DDBJ databases">
        <authorList>
            <person name="Huq M.A."/>
        </authorList>
    </citation>
    <scope>NUCLEOTIDE SEQUENCE [LARGE SCALE GENOMIC DNA]</scope>
    <source>
        <strain evidence="3 4">MAH-25</strain>
    </source>
</reference>
<evidence type="ECO:0000259" key="2">
    <source>
        <dbReference type="Pfam" id="PF01266"/>
    </source>
</evidence>
<dbReference type="Pfam" id="PF01266">
    <property type="entry name" value="DAO"/>
    <property type="match status" value="1"/>
</dbReference>
<protein>
    <submittedName>
        <fullName evidence="3">FAD-dependent oxidoreductase</fullName>
    </submittedName>
</protein>
<dbReference type="PANTHER" id="PTHR13847">
    <property type="entry name" value="SARCOSINE DEHYDROGENASE-RELATED"/>
    <property type="match status" value="1"/>
</dbReference>
<dbReference type="SUPFAM" id="SSF51905">
    <property type="entry name" value="FAD/NAD(P)-binding domain"/>
    <property type="match status" value="1"/>
</dbReference>
<dbReference type="SUPFAM" id="SSF54373">
    <property type="entry name" value="FAD-linked reductases, C-terminal domain"/>
    <property type="match status" value="1"/>
</dbReference>